<name>A0ACC3CZX6_9PEZI</name>
<dbReference type="Proteomes" id="UP001186974">
    <property type="component" value="Unassembled WGS sequence"/>
</dbReference>
<evidence type="ECO:0000313" key="1">
    <source>
        <dbReference type="EMBL" id="KAK3059632.1"/>
    </source>
</evidence>
<comment type="caution">
    <text evidence="1">The sequence shown here is derived from an EMBL/GenBank/DDBJ whole genome shotgun (WGS) entry which is preliminary data.</text>
</comment>
<protein>
    <submittedName>
        <fullName evidence="1">Uncharacterized protein</fullName>
    </submittedName>
</protein>
<sequence>MVRFPRPESNDNTIRVEAHQSIADKIVEAIEALVNDRDSQVTEHVEVAPEKHRLLIGRGGETRRNLESQFNVNVDIPKQTVTGAARSQVKIVGQPSDVEKAKEHILELVKEQEGETLQVPRRLHYAISDNGQIFRTLRNNHRVT</sequence>
<gene>
    <name evidence="1" type="ORF">LTS18_010393</name>
</gene>
<keyword evidence="2" id="KW-1185">Reference proteome</keyword>
<reference evidence="1" key="1">
    <citation type="submission" date="2024-09" db="EMBL/GenBank/DDBJ databases">
        <title>Black Yeasts Isolated from many extreme environments.</title>
        <authorList>
            <person name="Coleine C."/>
            <person name="Stajich J.E."/>
            <person name="Selbmann L."/>
        </authorList>
    </citation>
    <scope>NUCLEOTIDE SEQUENCE</scope>
    <source>
        <strain evidence="1">CCFEE 5737</strain>
    </source>
</reference>
<dbReference type="EMBL" id="JAWDJW010009234">
    <property type="protein sequence ID" value="KAK3059632.1"/>
    <property type="molecule type" value="Genomic_DNA"/>
</dbReference>
<evidence type="ECO:0000313" key="2">
    <source>
        <dbReference type="Proteomes" id="UP001186974"/>
    </source>
</evidence>
<feature type="non-terminal residue" evidence="1">
    <location>
        <position position="144"/>
    </location>
</feature>
<accession>A0ACC3CZX6</accession>
<organism evidence="1 2">
    <name type="scientific">Coniosporium uncinatum</name>
    <dbReference type="NCBI Taxonomy" id="93489"/>
    <lineage>
        <taxon>Eukaryota</taxon>
        <taxon>Fungi</taxon>
        <taxon>Dikarya</taxon>
        <taxon>Ascomycota</taxon>
        <taxon>Pezizomycotina</taxon>
        <taxon>Dothideomycetes</taxon>
        <taxon>Dothideomycetes incertae sedis</taxon>
        <taxon>Coniosporium</taxon>
    </lineage>
</organism>
<proteinExistence type="predicted"/>